<feature type="compositionally biased region" description="Acidic residues" evidence="1">
    <location>
        <begin position="66"/>
        <end position="85"/>
    </location>
</feature>
<evidence type="ECO:0000256" key="1">
    <source>
        <dbReference type="SAM" id="MobiDB-lite"/>
    </source>
</evidence>
<proteinExistence type="predicted"/>
<feature type="region of interest" description="Disordered" evidence="1">
    <location>
        <begin position="47"/>
        <end position="91"/>
    </location>
</feature>
<feature type="chain" id="PRO_5040376300" evidence="2">
    <location>
        <begin position="24"/>
        <end position="91"/>
    </location>
</feature>
<protein>
    <submittedName>
        <fullName evidence="3">Uncharacterized protein</fullName>
    </submittedName>
</protein>
<reference evidence="3" key="1">
    <citation type="submission" date="2020-06" db="EMBL/GenBank/DDBJ databases">
        <authorList>
            <consortium name="Plant Systems Biology data submission"/>
        </authorList>
    </citation>
    <scope>NUCLEOTIDE SEQUENCE</scope>
    <source>
        <strain evidence="3">D6</strain>
    </source>
</reference>
<sequence length="91" mass="9746">MNRILALTLLAVMVLAMVSTVHAEHEAANSAAKKKQHVDLRRPLMNGLPFKVKVGGNGSSDSSSASDEDSDEDSDDDEEGEDDTTITESKD</sequence>
<keyword evidence="2" id="KW-0732">Signal</keyword>
<dbReference type="AlphaFoldDB" id="A0A9N8DEU4"/>
<comment type="caution">
    <text evidence="3">The sequence shown here is derived from an EMBL/GenBank/DDBJ whole genome shotgun (WGS) entry which is preliminary data.</text>
</comment>
<dbReference type="EMBL" id="CAICTM010000122">
    <property type="protein sequence ID" value="CAB9501962.1"/>
    <property type="molecule type" value="Genomic_DNA"/>
</dbReference>
<evidence type="ECO:0000313" key="4">
    <source>
        <dbReference type="Proteomes" id="UP001153069"/>
    </source>
</evidence>
<feature type="signal peptide" evidence="2">
    <location>
        <begin position="1"/>
        <end position="23"/>
    </location>
</feature>
<evidence type="ECO:0000313" key="3">
    <source>
        <dbReference type="EMBL" id="CAB9501962.1"/>
    </source>
</evidence>
<keyword evidence="4" id="KW-1185">Reference proteome</keyword>
<evidence type="ECO:0000256" key="2">
    <source>
        <dbReference type="SAM" id="SignalP"/>
    </source>
</evidence>
<gene>
    <name evidence="3" type="ORF">SEMRO_123_G059560.1</name>
</gene>
<name>A0A9N8DEU4_9STRA</name>
<accession>A0A9N8DEU4</accession>
<dbReference type="Proteomes" id="UP001153069">
    <property type="component" value="Unassembled WGS sequence"/>
</dbReference>
<organism evidence="3 4">
    <name type="scientific">Seminavis robusta</name>
    <dbReference type="NCBI Taxonomy" id="568900"/>
    <lineage>
        <taxon>Eukaryota</taxon>
        <taxon>Sar</taxon>
        <taxon>Stramenopiles</taxon>
        <taxon>Ochrophyta</taxon>
        <taxon>Bacillariophyta</taxon>
        <taxon>Bacillariophyceae</taxon>
        <taxon>Bacillariophycidae</taxon>
        <taxon>Naviculales</taxon>
        <taxon>Naviculaceae</taxon>
        <taxon>Seminavis</taxon>
    </lineage>
</organism>